<comment type="caution">
    <text evidence="2">The sequence shown here is derived from an EMBL/GenBank/DDBJ whole genome shotgun (WGS) entry which is preliminary data.</text>
</comment>
<name>A0AA87USB3_9MICO</name>
<evidence type="ECO:0000313" key="3">
    <source>
        <dbReference type="Proteomes" id="UP000321749"/>
    </source>
</evidence>
<dbReference type="EMBL" id="BJUU01000008">
    <property type="protein sequence ID" value="GEK80220.1"/>
    <property type="molecule type" value="Genomic_DNA"/>
</dbReference>
<proteinExistence type="predicted"/>
<evidence type="ECO:0000256" key="1">
    <source>
        <dbReference type="SAM" id="Phobius"/>
    </source>
</evidence>
<keyword evidence="1" id="KW-0472">Membrane</keyword>
<feature type="transmembrane region" description="Helical" evidence="1">
    <location>
        <begin position="96"/>
        <end position="118"/>
    </location>
</feature>
<keyword evidence="3" id="KW-1185">Reference proteome</keyword>
<keyword evidence="1" id="KW-1133">Transmembrane helix</keyword>
<accession>A0AA87USB3</accession>
<sequence length="155" mass="15946">MIDVAPAGAAARTAHPLVVTGARALAAVALHAIVAGAIGWAIDPVISETSVWAWPSSAQAAQLGELWLQTTVAPALVWAAIVLARAARRRRVEGTFFVLSAAVVAIVAFALAVPLILLEVPVQATGIAIAAWLLVACALAVIIAAQVARERRAPR</sequence>
<keyword evidence="1" id="KW-0812">Transmembrane</keyword>
<gene>
    <name evidence="2" type="ORF">ABA31_15710</name>
</gene>
<dbReference type="RefSeq" id="WP_146794298.1">
    <property type="nucleotide sequence ID" value="NZ_BJUU01000008.1"/>
</dbReference>
<dbReference type="AlphaFoldDB" id="A0AA87USB3"/>
<evidence type="ECO:0000313" key="2">
    <source>
        <dbReference type="EMBL" id="GEK80220.1"/>
    </source>
</evidence>
<organism evidence="2 3">
    <name type="scientific">Agrococcus baldri</name>
    <dbReference type="NCBI Taxonomy" id="153730"/>
    <lineage>
        <taxon>Bacteria</taxon>
        <taxon>Bacillati</taxon>
        <taxon>Actinomycetota</taxon>
        <taxon>Actinomycetes</taxon>
        <taxon>Micrococcales</taxon>
        <taxon>Microbacteriaceae</taxon>
        <taxon>Agrococcus</taxon>
    </lineage>
</organism>
<protein>
    <submittedName>
        <fullName evidence="2">Uncharacterized protein</fullName>
    </submittedName>
</protein>
<reference evidence="2 3" key="1">
    <citation type="submission" date="2019-07" db="EMBL/GenBank/DDBJ databases">
        <title>Whole genome shotgun sequence of Agrococcus baldri NBRC 103055.</title>
        <authorList>
            <person name="Hosoyama A."/>
            <person name="Uohara A."/>
            <person name="Ohji S."/>
            <person name="Ichikawa N."/>
        </authorList>
    </citation>
    <scope>NUCLEOTIDE SEQUENCE [LARGE SCALE GENOMIC DNA]</scope>
    <source>
        <strain evidence="2 3">NBRC 103055</strain>
    </source>
</reference>
<feature type="transmembrane region" description="Helical" evidence="1">
    <location>
        <begin position="24"/>
        <end position="46"/>
    </location>
</feature>
<dbReference type="Proteomes" id="UP000321749">
    <property type="component" value="Unassembled WGS sequence"/>
</dbReference>
<feature type="transmembrane region" description="Helical" evidence="1">
    <location>
        <begin position="66"/>
        <end position="84"/>
    </location>
</feature>
<feature type="transmembrane region" description="Helical" evidence="1">
    <location>
        <begin position="124"/>
        <end position="145"/>
    </location>
</feature>